<dbReference type="KEGG" id="fwa:DCMF_04495"/>
<name>A0A3G1L114_FORW1</name>
<organism evidence="2 3">
    <name type="scientific">Formimonas warabiya</name>
    <dbReference type="NCBI Taxonomy" id="1761012"/>
    <lineage>
        <taxon>Bacteria</taxon>
        <taxon>Bacillati</taxon>
        <taxon>Bacillota</taxon>
        <taxon>Clostridia</taxon>
        <taxon>Eubacteriales</taxon>
        <taxon>Peptococcaceae</taxon>
        <taxon>Candidatus Formimonas</taxon>
    </lineage>
</organism>
<dbReference type="Proteomes" id="UP000323521">
    <property type="component" value="Chromosome"/>
</dbReference>
<sequence>MPTKLYPEEVRKFINDHYIGVGHQGMADLLNKMFGTNYTKDQMKAYYARFKLDSGLKGYFQKGRNPWNKGKKGTGGWEPTQFKKGHTPTNYRPVGSERINVDGYIEIKIADPNKWRPKHQVVWEQTNGPIPKGHTIIFGDGNKQNLEPNNLILVSRKQLVRLNKHNLIQNDANLTRTAIVIADIYNKIGERKRKNKIR</sequence>
<reference evidence="2 3" key="1">
    <citation type="submission" date="2016-10" db="EMBL/GenBank/DDBJ databases">
        <title>Complete Genome Sequence of Peptococcaceae strain DCMF.</title>
        <authorList>
            <person name="Edwards R.J."/>
            <person name="Holland S.I."/>
            <person name="Deshpande N.P."/>
            <person name="Wong Y.K."/>
            <person name="Ertan H."/>
            <person name="Manefield M."/>
            <person name="Russell T.L."/>
            <person name="Lee M.J."/>
        </authorList>
    </citation>
    <scope>NUCLEOTIDE SEQUENCE [LARGE SCALE GENOMIC DNA]</scope>
    <source>
        <strain evidence="2 3">DCMF</strain>
    </source>
</reference>
<feature type="domain" description="HNH nuclease" evidence="1">
    <location>
        <begin position="117"/>
        <end position="160"/>
    </location>
</feature>
<accession>A0A3G1L114</accession>
<dbReference type="EMBL" id="CP017634">
    <property type="protein sequence ID" value="ATW28357.1"/>
    <property type="molecule type" value="Genomic_DNA"/>
</dbReference>
<keyword evidence="3" id="KW-1185">Reference proteome</keyword>
<dbReference type="InterPro" id="IPR044925">
    <property type="entry name" value="His-Me_finger_sf"/>
</dbReference>
<protein>
    <recommendedName>
        <fullName evidence="1">HNH nuclease domain-containing protein</fullName>
    </recommendedName>
</protein>
<evidence type="ECO:0000259" key="1">
    <source>
        <dbReference type="Pfam" id="PF13392"/>
    </source>
</evidence>
<dbReference type="AlphaFoldDB" id="A0A3G1L114"/>
<proteinExistence type="predicted"/>
<gene>
    <name evidence="2" type="ORF">DCMF_04495</name>
</gene>
<evidence type="ECO:0000313" key="3">
    <source>
        <dbReference type="Proteomes" id="UP000323521"/>
    </source>
</evidence>
<dbReference type="InterPro" id="IPR003615">
    <property type="entry name" value="HNH_nuc"/>
</dbReference>
<dbReference type="SUPFAM" id="SSF54060">
    <property type="entry name" value="His-Me finger endonucleases"/>
    <property type="match status" value="1"/>
</dbReference>
<dbReference type="Gene3D" id="3.90.75.20">
    <property type="match status" value="1"/>
</dbReference>
<evidence type="ECO:0000313" key="2">
    <source>
        <dbReference type="EMBL" id="ATW28357.1"/>
    </source>
</evidence>
<dbReference type="Pfam" id="PF13392">
    <property type="entry name" value="HNH_3"/>
    <property type="match status" value="1"/>
</dbReference>